<dbReference type="InterPro" id="IPR000620">
    <property type="entry name" value="EamA_dom"/>
</dbReference>
<evidence type="ECO:0000256" key="3">
    <source>
        <dbReference type="ARBA" id="ARBA00022692"/>
    </source>
</evidence>
<gene>
    <name evidence="8" type="ORF">SAMN04488047_103220</name>
</gene>
<evidence type="ECO:0000256" key="6">
    <source>
        <dbReference type="SAM" id="Phobius"/>
    </source>
</evidence>
<dbReference type="SUPFAM" id="SSF103481">
    <property type="entry name" value="Multidrug resistance efflux transporter EmrE"/>
    <property type="match status" value="2"/>
</dbReference>
<dbReference type="PANTHER" id="PTHR42920">
    <property type="entry name" value="OS03G0707200 PROTEIN-RELATED"/>
    <property type="match status" value="1"/>
</dbReference>
<evidence type="ECO:0000259" key="7">
    <source>
        <dbReference type="Pfam" id="PF00892"/>
    </source>
</evidence>
<reference evidence="8 9" key="1">
    <citation type="submission" date="2016-10" db="EMBL/GenBank/DDBJ databases">
        <authorList>
            <person name="de Groot N.N."/>
        </authorList>
    </citation>
    <scope>NUCLEOTIDE SEQUENCE [LARGE SCALE GENOMIC DNA]</scope>
    <source>
        <strain evidence="8 9">DSM 19547</strain>
    </source>
</reference>
<evidence type="ECO:0000313" key="9">
    <source>
        <dbReference type="Proteomes" id="UP000199356"/>
    </source>
</evidence>
<dbReference type="Pfam" id="PF00892">
    <property type="entry name" value="EamA"/>
    <property type="match status" value="2"/>
</dbReference>
<evidence type="ECO:0000256" key="5">
    <source>
        <dbReference type="ARBA" id="ARBA00023136"/>
    </source>
</evidence>
<feature type="transmembrane region" description="Helical" evidence="6">
    <location>
        <begin position="259"/>
        <end position="278"/>
    </location>
</feature>
<proteinExistence type="predicted"/>
<name>A0A1I5NCY5_9RHOB</name>
<comment type="subcellular location">
    <subcellularLocation>
        <location evidence="1">Cell membrane</location>
        <topology evidence="1">Multi-pass membrane protein</topology>
    </subcellularLocation>
</comment>
<dbReference type="InterPro" id="IPR051258">
    <property type="entry name" value="Diverse_Substrate_Transporter"/>
</dbReference>
<evidence type="ECO:0000313" key="8">
    <source>
        <dbReference type="EMBL" id="SFP19653.1"/>
    </source>
</evidence>
<dbReference type="PANTHER" id="PTHR42920:SF5">
    <property type="entry name" value="EAMA DOMAIN-CONTAINING PROTEIN"/>
    <property type="match status" value="1"/>
</dbReference>
<keyword evidence="3 6" id="KW-0812">Transmembrane</keyword>
<feature type="transmembrane region" description="Helical" evidence="6">
    <location>
        <begin position="120"/>
        <end position="137"/>
    </location>
</feature>
<feature type="transmembrane region" description="Helical" evidence="6">
    <location>
        <begin position="69"/>
        <end position="89"/>
    </location>
</feature>
<feature type="transmembrane region" description="Helical" evidence="6">
    <location>
        <begin position="39"/>
        <end position="57"/>
    </location>
</feature>
<keyword evidence="9" id="KW-1185">Reference proteome</keyword>
<keyword evidence="5 6" id="KW-0472">Membrane</keyword>
<dbReference type="AlphaFoldDB" id="A0A1I5NCY5"/>
<evidence type="ECO:0000256" key="2">
    <source>
        <dbReference type="ARBA" id="ARBA00022475"/>
    </source>
</evidence>
<feature type="transmembrane region" description="Helical" evidence="6">
    <location>
        <begin position="233"/>
        <end position="253"/>
    </location>
</feature>
<dbReference type="EMBL" id="FOXA01000003">
    <property type="protein sequence ID" value="SFP19653.1"/>
    <property type="molecule type" value="Genomic_DNA"/>
</dbReference>
<organism evidence="8 9">
    <name type="scientific">Tranquillimonas alkanivorans</name>
    <dbReference type="NCBI Taxonomy" id="441119"/>
    <lineage>
        <taxon>Bacteria</taxon>
        <taxon>Pseudomonadati</taxon>
        <taxon>Pseudomonadota</taxon>
        <taxon>Alphaproteobacteria</taxon>
        <taxon>Rhodobacterales</taxon>
        <taxon>Roseobacteraceae</taxon>
        <taxon>Tranquillimonas</taxon>
    </lineage>
</organism>
<evidence type="ECO:0000256" key="4">
    <source>
        <dbReference type="ARBA" id="ARBA00022989"/>
    </source>
</evidence>
<feature type="transmembrane region" description="Helical" evidence="6">
    <location>
        <begin position="143"/>
        <end position="162"/>
    </location>
</feature>
<keyword evidence="4 6" id="KW-1133">Transmembrane helix</keyword>
<dbReference type="Proteomes" id="UP000199356">
    <property type="component" value="Unassembled WGS sequence"/>
</dbReference>
<evidence type="ECO:0000256" key="1">
    <source>
        <dbReference type="ARBA" id="ARBA00004651"/>
    </source>
</evidence>
<dbReference type="GO" id="GO:0005886">
    <property type="term" value="C:plasma membrane"/>
    <property type="evidence" value="ECO:0007669"/>
    <property type="project" value="UniProtKB-SubCell"/>
</dbReference>
<dbReference type="STRING" id="441119.SAMN04488047_103220"/>
<feature type="transmembrane region" description="Helical" evidence="6">
    <location>
        <begin position="206"/>
        <end position="226"/>
    </location>
</feature>
<feature type="domain" description="EamA" evidence="7">
    <location>
        <begin position="7"/>
        <end position="135"/>
    </location>
</feature>
<keyword evidence="2" id="KW-1003">Cell membrane</keyword>
<protein>
    <submittedName>
        <fullName evidence="8">Threonine/homoserine efflux transporter RhtA</fullName>
    </submittedName>
</protein>
<feature type="transmembrane region" description="Helical" evidence="6">
    <location>
        <begin position="174"/>
        <end position="194"/>
    </location>
</feature>
<dbReference type="InterPro" id="IPR037185">
    <property type="entry name" value="EmrE-like"/>
</dbReference>
<accession>A0A1I5NCY5</accession>
<feature type="transmembrane region" description="Helical" evidence="6">
    <location>
        <begin position="95"/>
        <end position="113"/>
    </location>
</feature>
<sequence>MARMRLILLTALTMIAFAANSVLNRMALAGDEIGPMAFAALRLASGALALAVLVWLRDRRVRLFGPRRSVGVASLFVYMVGFSAAYVALPAGLGALILFGGVQVTMFAGAVLGGERVPPARWAGAALALVGLGWLMWPEGADAPPLVFAALMGAAAVGWGVYSLAGRRAGEPLAATAANFVLAAPVAVALALAVPEGGASVRGMALAVVSGVVTSGLGYALWYTVLPRLEASVAALAQLTVPVIALAGGVALLGEALTLRFAVAAVLVLGGVALGVLAPQRTRSSSGS</sequence>
<feature type="domain" description="EamA" evidence="7">
    <location>
        <begin position="151"/>
        <end position="274"/>
    </location>
</feature>